<name>A0ABR3MFJ9_9TELE</name>
<keyword evidence="2" id="KW-1185">Reference proteome</keyword>
<dbReference type="EMBL" id="JAYMGO010000012">
    <property type="protein sequence ID" value="KAL1263872.1"/>
    <property type="molecule type" value="Genomic_DNA"/>
</dbReference>
<comment type="caution">
    <text evidence="1">The sequence shown here is derived from an EMBL/GenBank/DDBJ whole genome shotgun (WGS) entry which is preliminary data.</text>
</comment>
<accession>A0ABR3MFJ9</accession>
<dbReference type="Proteomes" id="UP001558613">
    <property type="component" value="Unassembled WGS sequence"/>
</dbReference>
<evidence type="ECO:0000313" key="1">
    <source>
        <dbReference type="EMBL" id="KAL1263872.1"/>
    </source>
</evidence>
<gene>
    <name evidence="1" type="ORF">QQF64_004227</name>
</gene>
<evidence type="ECO:0000313" key="2">
    <source>
        <dbReference type="Proteomes" id="UP001558613"/>
    </source>
</evidence>
<organism evidence="1 2">
    <name type="scientific">Cirrhinus molitorella</name>
    <name type="common">mud carp</name>
    <dbReference type="NCBI Taxonomy" id="172907"/>
    <lineage>
        <taxon>Eukaryota</taxon>
        <taxon>Metazoa</taxon>
        <taxon>Chordata</taxon>
        <taxon>Craniata</taxon>
        <taxon>Vertebrata</taxon>
        <taxon>Euteleostomi</taxon>
        <taxon>Actinopterygii</taxon>
        <taxon>Neopterygii</taxon>
        <taxon>Teleostei</taxon>
        <taxon>Ostariophysi</taxon>
        <taxon>Cypriniformes</taxon>
        <taxon>Cyprinidae</taxon>
        <taxon>Labeoninae</taxon>
        <taxon>Labeonini</taxon>
        <taxon>Cirrhinus</taxon>
    </lineage>
</organism>
<proteinExistence type="predicted"/>
<reference evidence="1 2" key="1">
    <citation type="submission" date="2023-09" db="EMBL/GenBank/DDBJ databases">
        <authorList>
            <person name="Wang M."/>
        </authorList>
    </citation>
    <scope>NUCLEOTIDE SEQUENCE [LARGE SCALE GENOMIC DNA]</scope>
    <source>
        <strain evidence="1">GT-2023</strain>
        <tissue evidence="1">Liver</tissue>
    </source>
</reference>
<evidence type="ECO:0008006" key="3">
    <source>
        <dbReference type="Google" id="ProtNLM"/>
    </source>
</evidence>
<sequence length="76" mass="8273">MNGSLKCNVMREAARVLSSPLQRYKDGFSRLKDGESSATWPGDVANTMSAPYGLTAGWLSRRMMLGVRHWGANVAG</sequence>
<protein>
    <recommendedName>
        <fullName evidence="3">Brain-derived neurotrophic factor</fullName>
    </recommendedName>
</protein>